<keyword evidence="1" id="KW-1133">Transmembrane helix</keyword>
<dbReference type="InterPro" id="IPR001969">
    <property type="entry name" value="Aspartic_peptidase_AS"/>
</dbReference>
<keyword evidence="1" id="KW-0472">Membrane</keyword>
<dbReference type="Pfam" id="PF13975">
    <property type="entry name" value="gag-asp_proteas"/>
    <property type="match status" value="1"/>
</dbReference>
<dbReference type="KEGG" id="plei:Q9312_14915"/>
<sequence>MTSPNHSPEHNHRRVGRFMGFIAWGMGLFLLYLFFQDQIQQQINPNQQPMSRQTGKMNEVVLKQNRAGHYVMSGFIDGTPVIFLLDTGATDVAIPESVARDLGLKPGYKYHVETANGTATAYQTEIQSLKIGTIKLTRMPAAIVPNMSGSEVLLGMSVLKQLEFTQRGNELILRQLR</sequence>
<dbReference type="EMBL" id="CP133548">
    <property type="protein sequence ID" value="WMS86510.1"/>
    <property type="molecule type" value="Genomic_DNA"/>
</dbReference>
<organism evidence="2 3">
    <name type="scientific">Pleionea litopenaei</name>
    <dbReference type="NCBI Taxonomy" id="3070815"/>
    <lineage>
        <taxon>Bacteria</taxon>
        <taxon>Pseudomonadati</taxon>
        <taxon>Pseudomonadota</taxon>
        <taxon>Gammaproteobacteria</taxon>
        <taxon>Oceanospirillales</taxon>
        <taxon>Pleioneaceae</taxon>
        <taxon>Pleionea</taxon>
    </lineage>
</organism>
<dbReference type="CDD" id="cd05483">
    <property type="entry name" value="retropepsin_like_bacteria"/>
    <property type="match status" value="1"/>
</dbReference>
<evidence type="ECO:0000256" key="1">
    <source>
        <dbReference type="SAM" id="Phobius"/>
    </source>
</evidence>
<keyword evidence="2" id="KW-0378">Hydrolase</keyword>
<reference evidence="2 3" key="1">
    <citation type="submission" date="2023-08" db="EMBL/GenBank/DDBJ databases">
        <title>Pleionea litopenaei sp. nov., isolated from stomach of juvenile Litopenaeus vannamei.</title>
        <authorList>
            <person name="Rho A.M."/>
            <person name="Hwang C.Y."/>
        </authorList>
    </citation>
    <scope>NUCLEOTIDE SEQUENCE [LARGE SCALE GENOMIC DNA]</scope>
    <source>
        <strain evidence="2 3">HL-JVS1</strain>
    </source>
</reference>
<feature type="transmembrane region" description="Helical" evidence="1">
    <location>
        <begin position="15"/>
        <end position="35"/>
    </location>
</feature>
<dbReference type="InterPro" id="IPR011969">
    <property type="entry name" value="Clan_AA_Asp_peptidase_C"/>
</dbReference>
<dbReference type="Gene3D" id="2.40.70.10">
    <property type="entry name" value="Acid Proteases"/>
    <property type="match status" value="1"/>
</dbReference>
<keyword evidence="2" id="KW-0645">Protease</keyword>
<protein>
    <submittedName>
        <fullName evidence="2">TIGR02281 family clan AA aspartic protease</fullName>
        <ecNumber evidence="2">3.4.23.-</ecNumber>
    </submittedName>
</protein>
<name>A0AA51RS31_9GAMM</name>
<dbReference type="Proteomes" id="UP001239782">
    <property type="component" value="Chromosome"/>
</dbReference>
<gene>
    <name evidence="2" type="ORF">Q9312_14915</name>
</gene>
<accession>A0AA51RS31</accession>
<dbReference type="GO" id="GO:0004190">
    <property type="term" value="F:aspartic-type endopeptidase activity"/>
    <property type="evidence" value="ECO:0007669"/>
    <property type="project" value="InterPro"/>
</dbReference>
<dbReference type="EC" id="3.4.23.-" evidence="2"/>
<dbReference type="PROSITE" id="PS00141">
    <property type="entry name" value="ASP_PROTEASE"/>
    <property type="match status" value="1"/>
</dbReference>
<dbReference type="NCBIfam" id="TIGR02281">
    <property type="entry name" value="clan_AA_DTGA"/>
    <property type="match status" value="1"/>
</dbReference>
<keyword evidence="3" id="KW-1185">Reference proteome</keyword>
<dbReference type="AlphaFoldDB" id="A0AA51RS31"/>
<proteinExistence type="predicted"/>
<evidence type="ECO:0000313" key="3">
    <source>
        <dbReference type="Proteomes" id="UP001239782"/>
    </source>
</evidence>
<dbReference type="InterPro" id="IPR034122">
    <property type="entry name" value="Retropepsin-like_bacterial"/>
</dbReference>
<dbReference type="InterPro" id="IPR021109">
    <property type="entry name" value="Peptidase_aspartic_dom_sf"/>
</dbReference>
<dbReference type="GO" id="GO:0006508">
    <property type="term" value="P:proteolysis"/>
    <property type="evidence" value="ECO:0007669"/>
    <property type="project" value="UniProtKB-KW"/>
</dbReference>
<evidence type="ECO:0000313" key="2">
    <source>
        <dbReference type="EMBL" id="WMS86510.1"/>
    </source>
</evidence>
<dbReference type="RefSeq" id="WP_309201655.1">
    <property type="nucleotide sequence ID" value="NZ_CP133548.1"/>
</dbReference>
<dbReference type="SUPFAM" id="SSF50630">
    <property type="entry name" value="Acid proteases"/>
    <property type="match status" value="1"/>
</dbReference>
<keyword evidence="1" id="KW-0812">Transmembrane</keyword>